<dbReference type="AlphaFoldDB" id="A0A979G4F6"/>
<reference evidence="1 2" key="2">
    <citation type="journal article" date="2010" name="Stand. Genomic Sci.">
        <title>Complete genome sequence of Chitinophaga pinensis type strain (UQM 2034).</title>
        <authorList>
            <person name="Glavina Del Rio T."/>
            <person name="Abt B."/>
            <person name="Spring S."/>
            <person name="Lapidus A."/>
            <person name="Nolan M."/>
            <person name="Tice H."/>
            <person name="Copeland A."/>
            <person name="Cheng J.F."/>
            <person name="Chen F."/>
            <person name="Bruce D."/>
            <person name="Goodwin L."/>
            <person name="Pitluck S."/>
            <person name="Ivanova N."/>
            <person name="Mavromatis K."/>
            <person name="Mikhailova N."/>
            <person name="Pati A."/>
            <person name="Chen A."/>
            <person name="Palaniappan K."/>
            <person name="Land M."/>
            <person name="Hauser L."/>
            <person name="Chang Y.J."/>
            <person name="Jeffries C.D."/>
            <person name="Chain P."/>
            <person name="Saunders E."/>
            <person name="Detter J.C."/>
            <person name="Brettin T."/>
            <person name="Rohde M."/>
            <person name="Goker M."/>
            <person name="Bristow J."/>
            <person name="Eisen J.A."/>
            <person name="Markowitz V."/>
            <person name="Hugenholtz P."/>
            <person name="Kyrpides N.C."/>
            <person name="Klenk H.P."/>
            <person name="Lucas S."/>
        </authorList>
    </citation>
    <scope>NUCLEOTIDE SEQUENCE [LARGE SCALE GENOMIC DNA]</scope>
    <source>
        <strain evidence="2">ATCC 43595 / DSM 2588 / LMG 13176 / NBRC 15968 / NCIMB 11800 / UQM 2034</strain>
    </source>
</reference>
<dbReference type="Proteomes" id="UP000002215">
    <property type="component" value="Chromosome"/>
</dbReference>
<organism evidence="1 2">
    <name type="scientific">Chitinophaga pinensis (strain ATCC 43595 / DSM 2588 / LMG 13176 / NBRC 15968 / NCIMB 11800 / UQM 2034)</name>
    <dbReference type="NCBI Taxonomy" id="485918"/>
    <lineage>
        <taxon>Bacteria</taxon>
        <taxon>Pseudomonadati</taxon>
        <taxon>Bacteroidota</taxon>
        <taxon>Chitinophagia</taxon>
        <taxon>Chitinophagales</taxon>
        <taxon>Chitinophagaceae</taxon>
        <taxon>Chitinophaga</taxon>
    </lineage>
</organism>
<dbReference type="Gene3D" id="1.20.1480.40">
    <property type="entry name" value="Uncharacterised protein PF16133, DUF4844"/>
    <property type="match status" value="1"/>
</dbReference>
<reference evidence="2" key="1">
    <citation type="submission" date="2009-08" db="EMBL/GenBank/DDBJ databases">
        <title>The complete genome of Chitinophaga pinensis DSM 2588.</title>
        <authorList>
            <consortium name="US DOE Joint Genome Institute (JGI-PGF)"/>
            <person name="Lucas S."/>
            <person name="Copeland A."/>
            <person name="Lapidus A."/>
            <person name="Glavina del Rio T."/>
            <person name="Dalin E."/>
            <person name="Tice H."/>
            <person name="Bruce D."/>
            <person name="Goodwin L."/>
            <person name="Pitluck S."/>
            <person name="Kyrpides N."/>
            <person name="Mavromatis K."/>
            <person name="Ivanova N."/>
            <person name="Mikhailova N."/>
            <person name="Sims D."/>
            <person name="Meinche L."/>
            <person name="Brettin T."/>
            <person name="Detter J.C."/>
            <person name="Han C."/>
            <person name="Larimer F."/>
            <person name="Land M."/>
            <person name="Hauser L."/>
            <person name="Markowitz V."/>
            <person name="Cheng J.-F."/>
            <person name="Hugenholtz P."/>
            <person name="Woyke T."/>
            <person name="Wu D."/>
            <person name="Spring S."/>
            <person name="Klenk H.-P."/>
            <person name="Eisen J.A."/>
        </authorList>
    </citation>
    <scope>NUCLEOTIDE SEQUENCE [LARGE SCALE GENOMIC DNA]</scope>
    <source>
        <strain evidence="2">ATCC 43595 / DSM 2588 / LMG 13176 / NBRC 15968 / NCIMB 11800 / UQM 2034</strain>
    </source>
</reference>
<evidence type="ECO:0008006" key="3">
    <source>
        <dbReference type="Google" id="ProtNLM"/>
    </source>
</evidence>
<accession>A0A979G4F6</accession>
<dbReference type="KEGG" id="cpi:Cpin_3027"/>
<sequence>MSMKIMSEKEHILTALSGFKRRDKFSYGVFQERGLNPSDDELCQWLQTQMNICTDQLIAAVEEDLNERKLSKILKTSLENLDASYFDTEERGLICDYYYELSRIVDADIKHDLNSWLHGMILGAMLRISNLLKRQEKIIETIEQPCTSCNLPLRTSILCKEPSIPDFSWSIIRCNNCNEYNLLSVGPGVKQFRFENHASIEQLSKADYSEEDAKVRLEQIKYFRKK</sequence>
<proteinExistence type="predicted"/>
<evidence type="ECO:0000313" key="1">
    <source>
        <dbReference type="EMBL" id="ACU60503.1"/>
    </source>
</evidence>
<protein>
    <recommendedName>
        <fullName evidence="3">DUF4844 domain-containing protein</fullName>
    </recommendedName>
</protein>
<dbReference type="EMBL" id="CP001699">
    <property type="protein sequence ID" value="ACU60503.1"/>
    <property type="molecule type" value="Genomic_DNA"/>
</dbReference>
<dbReference type="InterPro" id="IPR038360">
    <property type="entry name" value="DUF4844_sf"/>
</dbReference>
<name>A0A979G4F6_CHIPD</name>
<evidence type="ECO:0000313" key="2">
    <source>
        <dbReference type="Proteomes" id="UP000002215"/>
    </source>
</evidence>
<dbReference type="OrthoDB" id="893129at2"/>
<gene>
    <name evidence="1" type="ordered locus">Cpin_3027</name>
</gene>